<evidence type="ECO:0000313" key="5">
    <source>
        <dbReference type="Proteomes" id="UP000295733"/>
    </source>
</evidence>
<keyword evidence="5" id="KW-1185">Reference proteome</keyword>
<name>A0A4R2NU64_RHOAD</name>
<dbReference type="Gene3D" id="2.40.10.10">
    <property type="entry name" value="Trypsin-like serine proteases"/>
    <property type="match status" value="2"/>
</dbReference>
<gene>
    <name evidence="4" type="ORF">EV656_103273</name>
</gene>
<organism evidence="4 5">
    <name type="scientific">Rhodovulum adriaticum</name>
    <name type="common">Rhodopseudomonas adriatica</name>
    <dbReference type="NCBI Taxonomy" id="35804"/>
    <lineage>
        <taxon>Bacteria</taxon>
        <taxon>Pseudomonadati</taxon>
        <taxon>Pseudomonadota</taxon>
        <taxon>Alphaproteobacteria</taxon>
        <taxon>Rhodobacterales</taxon>
        <taxon>Paracoccaceae</taxon>
        <taxon>Rhodovulum</taxon>
    </lineage>
</organism>
<dbReference type="InterPro" id="IPR009003">
    <property type="entry name" value="Peptidase_S1_PA"/>
</dbReference>
<evidence type="ECO:0000256" key="2">
    <source>
        <dbReference type="SAM" id="SignalP"/>
    </source>
</evidence>
<feature type="signal peptide" evidence="2">
    <location>
        <begin position="1"/>
        <end position="19"/>
    </location>
</feature>
<evidence type="ECO:0000259" key="3">
    <source>
        <dbReference type="PROSITE" id="PS50240"/>
    </source>
</evidence>
<accession>A0A4R2NU64</accession>
<evidence type="ECO:0000256" key="1">
    <source>
        <dbReference type="ARBA" id="ARBA00022729"/>
    </source>
</evidence>
<keyword evidence="1 2" id="KW-0732">Signal</keyword>
<dbReference type="AlphaFoldDB" id="A0A4R2NU64"/>
<dbReference type="RefSeq" id="WP_132601674.1">
    <property type="nucleotide sequence ID" value="NZ_NRRP01000022.1"/>
</dbReference>
<feature type="chain" id="PRO_5020484376" evidence="2">
    <location>
        <begin position="20"/>
        <end position="237"/>
    </location>
</feature>
<protein>
    <submittedName>
        <fullName evidence="4">V8-like Glu-specific endopeptidase</fullName>
    </submittedName>
</protein>
<dbReference type="OrthoDB" id="267336at2"/>
<evidence type="ECO:0000313" key="4">
    <source>
        <dbReference type="EMBL" id="TCP25520.1"/>
    </source>
</evidence>
<dbReference type="GO" id="GO:0004252">
    <property type="term" value="F:serine-type endopeptidase activity"/>
    <property type="evidence" value="ECO:0007669"/>
    <property type="project" value="InterPro"/>
</dbReference>
<dbReference type="PANTHER" id="PTHR15462:SF8">
    <property type="entry name" value="SERINE PROTEASE"/>
    <property type="match status" value="1"/>
</dbReference>
<dbReference type="PROSITE" id="PS50240">
    <property type="entry name" value="TRYPSIN_DOM"/>
    <property type="match status" value="1"/>
</dbReference>
<proteinExistence type="predicted"/>
<dbReference type="InterPro" id="IPR050966">
    <property type="entry name" value="Glutamyl_endopeptidase"/>
</dbReference>
<dbReference type="Proteomes" id="UP000295733">
    <property type="component" value="Unassembled WGS sequence"/>
</dbReference>
<dbReference type="InterPro" id="IPR001254">
    <property type="entry name" value="Trypsin_dom"/>
</dbReference>
<dbReference type="SUPFAM" id="SSF50494">
    <property type="entry name" value="Trypsin-like serine proteases"/>
    <property type="match status" value="1"/>
</dbReference>
<dbReference type="SMART" id="SM00020">
    <property type="entry name" value="Tryp_SPc"/>
    <property type="match status" value="1"/>
</dbReference>
<comment type="caution">
    <text evidence="4">The sequence shown here is derived from an EMBL/GenBank/DDBJ whole genome shotgun (WGS) entry which is preliminary data.</text>
</comment>
<dbReference type="PANTHER" id="PTHR15462">
    <property type="entry name" value="SERINE PROTEASE"/>
    <property type="match status" value="1"/>
</dbReference>
<dbReference type="PRINTS" id="PR00722">
    <property type="entry name" value="CHYMOTRYPSIN"/>
</dbReference>
<dbReference type="PROSITE" id="PS00134">
    <property type="entry name" value="TRYPSIN_HIS"/>
    <property type="match status" value="1"/>
</dbReference>
<dbReference type="Pfam" id="PF00089">
    <property type="entry name" value="Trypsin"/>
    <property type="match status" value="1"/>
</dbReference>
<sequence length="237" mass="24527">MNRLAAALALMACLSQAQANPLPGPERLADAAHADWAAIGRVNVAGFGSGGTCTGTLIAPDLVMTAAHCLYAVKGIARAAPGQVHFLAGWLKGSYAAHRTAERIYIHPGYEHQAKIDFNNLRSDLAILHLAAPITQVKPIPLSQTAVDAAPLSLIGYRRDRPNALSRQSGCRVRARQDGVIGLDCTAIPGSSGGPVLAETPDGWRVIAVVTAANTGPGPVRTVAAPVGMATLADLLP</sequence>
<feature type="domain" description="Peptidase S1" evidence="3">
    <location>
        <begin position="22"/>
        <end position="237"/>
    </location>
</feature>
<reference evidence="4 5" key="1">
    <citation type="submission" date="2019-03" db="EMBL/GenBank/DDBJ databases">
        <title>Genomic Encyclopedia of Type Strains, Phase IV (KMG-IV): sequencing the most valuable type-strain genomes for metagenomic binning, comparative biology and taxonomic classification.</title>
        <authorList>
            <person name="Goeker M."/>
        </authorList>
    </citation>
    <scope>NUCLEOTIDE SEQUENCE [LARGE SCALE GENOMIC DNA]</scope>
    <source>
        <strain evidence="4 5">DSM 2781</strain>
    </source>
</reference>
<dbReference type="GO" id="GO:0006508">
    <property type="term" value="P:proteolysis"/>
    <property type="evidence" value="ECO:0007669"/>
    <property type="project" value="InterPro"/>
</dbReference>
<dbReference type="InterPro" id="IPR001314">
    <property type="entry name" value="Peptidase_S1A"/>
</dbReference>
<dbReference type="InterPro" id="IPR043504">
    <property type="entry name" value="Peptidase_S1_PA_chymotrypsin"/>
</dbReference>
<dbReference type="EMBL" id="SLXL01000003">
    <property type="protein sequence ID" value="TCP25520.1"/>
    <property type="molecule type" value="Genomic_DNA"/>
</dbReference>
<dbReference type="InterPro" id="IPR018114">
    <property type="entry name" value="TRYPSIN_HIS"/>
</dbReference>